<sequence length="150" mass="16708">MADSGQTSLPETGNFIYPLANLLSMRHGHCKSLVFQGQQNEGRLRNIVFDTAFLAVKALMPRCAEKQWVLIFKAVNDKTVIIELKQADPCGRTFVLCREGPDISGDTQPSEFAQMWQIQVNENSIAHVVDHLTTSRLANYQLSNGEGELS</sequence>
<organism evidence="1 2">
    <name type="scientific">Phaeomoniella chlamydospora</name>
    <name type="common">Phaeoacremonium chlamydosporum</name>
    <dbReference type="NCBI Taxonomy" id="158046"/>
    <lineage>
        <taxon>Eukaryota</taxon>
        <taxon>Fungi</taxon>
        <taxon>Dikarya</taxon>
        <taxon>Ascomycota</taxon>
        <taxon>Pezizomycotina</taxon>
        <taxon>Eurotiomycetes</taxon>
        <taxon>Chaetothyriomycetidae</taxon>
        <taxon>Phaeomoniellales</taxon>
        <taxon>Phaeomoniellaceae</taxon>
        <taxon>Phaeomoniella</taxon>
    </lineage>
</organism>
<dbReference type="OrthoDB" id="5227884at2759"/>
<name>A0A0G2EE24_PHACM</name>
<evidence type="ECO:0000313" key="2">
    <source>
        <dbReference type="Proteomes" id="UP000053317"/>
    </source>
</evidence>
<comment type="caution">
    <text evidence="1">The sequence shown here is derived from an EMBL/GenBank/DDBJ whole genome shotgun (WGS) entry which is preliminary data.</text>
</comment>
<reference evidence="1 2" key="2">
    <citation type="submission" date="2015-05" db="EMBL/GenBank/DDBJ databases">
        <authorList>
            <person name="Morales-Cruz A."/>
            <person name="Amrine K.C."/>
            <person name="Cantu D."/>
        </authorList>
    </citation>
    <scope>NUCLEOTIDE SEQUENCE [LARGE SCALE GENOMIC DNA]</scope>
    <source>
        <strain evidence="1">UCRPC4</strain>
    </source>
</reference>
<proteinExistence type="predicted"/>
<dbReference type="AlphaFoldDB" id="A0A0G2EE24"/>
<accession>A0A0G2EE24</accession>
<keyword evidence="2" id="KW-1185">Reference proteome</keyword>
<gene>
    <name evidence="1" type="ORF">UCRPC4_g03848</name>
</gene>
<protein>
    <submittedName>
        <fullName evidence="1">Uncharacterized protein</fullName>
    </submittedName>
</protein>
<evidence type="ECO:0000313" key="1">
    <source>
        <dbReference type="EMBL" id="KKY21152.1"/>
    </source>
</evidence>
<dbReference type="EMBL" id="LCWF01000087">
    <property type="protein sequence ID" value="KKY21152.1"/>
    <property type="molecule type" value="Genomic_DNA"/>
</dbReference>
<dbReference type="Proteomes" id="UP000053317">
    <property type="component" value="Unassembled WGS sequence"/>
</dbReference>
<reference evidence="1 2" key="1">
    <citation type="submission" date="2015-05" db="EMBL/GenBank/DDBJ databases">
        <title>Distinctive expansion of gene families associated with plant cell wall degradation and secondary metabolism in the genomes of grapevine trunk pathogens.</title>
        <authorList>
            <person name="Lawrence D.P."/>
            <person name="Travadon R."/>
            <person name="Rolshausen P.E."/>
            <person name="Baumgartner K."/>
        </authorList>
    </citation>
    <scope>NUCLEOTIDE SEQUENCE [LARGE SCALE GENOMIC DNA]</scope>
    <source>
        <strain evidence="1">UCRPC4</strain>
    </source>
</reference>